<dbReference type="AlphaFoldDB" id="A0A5E6M9T4"/>
<keyword evidence="2" id="KW-1185">Reference proteome</keyword>
<keyword evidence="1" id="KW-0830">Ubiquinone</keyword>
<evidence type="ECO:0000313" key="1">
    <source>
        <dbReference type="EMBL" id="VVM05718.1"/>
    </source>
</evidence>
<dbReference type="Gene3D" id="3.40.50.150">
    <property type="entry name" value="Vaccinia Virus protein VP39"/>
    <property type="match status" value="1"/>
</dbReference>
<evidence type="ECO:0000313" key="2">
    <source>
        <dbReference type="Proteomes" id="UP000334923"/>
    </source>
</evidence>
<dbReference type="GO" id="GO:0102208">
    <property type="term" value="F:2-polyprenyl-6-hydroxyphenol methylase activity"/>
    <property type="evidence" value="ECO:0007669"/>
    <property type="project" value="UniProtKB-EC"/>
</dbReference>
<keyword evidence="1" id="KW-0808">Transferase</keyword>
<proteinExistence type="predicted"/>
<gene>
    <name evidence="1" type="primary">ubiG</name>
    <name evidence="1" type="ORF">MAMT_00756</name>
</gene>
<protein>
    <submittedName>
        <fullName evidence="1">2-polyprenyl-6-hydroxyphenyl methylase / 3-demethylubiquinone-9 3-methyltransferase</fullName>
        <ecNumber evidence="1">2.1.1.222</ecNumber>
    </submittedName>
</protein>
<sequence length="197" mass="22146">MPWEERVIASYFRPSSSLLVAAAGGGREAIALARSGYRVDGFDCTSQLVEGYRRLMAREKLLGKVDWAAAGSVPAEIGESYDGLLIGFGGYMHIPGRRNRVRFLHSLRRRVAAGAPLLLSFLIRSGPSRYFAWIYAVAHRLRTLRRSPYPVEYGDSLSMTFRHHFTEEEIQAELAESGFELLEYREFPHGHAVARAV</sequence>
<reference evidence="1 2" key="1">
    <citation type="submission" date="2019-09" db="EMBL/GenBank/DDBJ databases">
        <authorList>
            <person name="Cremers G."/>
        </authorList>
    </citation>
    <scope>NUCLEOTIDE SEQUENCE [LARGE SCALE GENOMIC DNA]</scope>
    <source>
        <strain evidence="1">4A</strain>
    </source>
</reference>
<dbReference type="Proteomes" id="UP000334923">
    <property type="component" value="Unassembled WGS sequence"/>
</dbReference>
<organism evidence="1 2">
    <name type="scientific">Methylacidimicrobium tartarophylax</name>
    <dbReference type="NCBI Taxonomy" id="1041768"/>
    <lineage>
        <taxon>Bacteria</taxon>
        <taxon>Pseudomonadati</taxon>
        <taxon>Verrucomicrobiota</taxon>
        <taxon>Methylacidimicrobium</taxon>
    </lineage>
</organism>
<dbReference type="SUPFAM" id="SSF53335">
    <property type="entry name" value="S-adenosyl-L-methionine-dependent methyltransferases"/>
    <property type="match status" value="1"/>
</dbReference>
<name>A0A5E6M9T4_9BACT</name>
<dbReference type="EC" id="2.1.1.222" evidence="1"/>
<dbReference type="InterPro" id="IPR029063">
    <property type="entry name" value="SAM-dependent_MTases_sf"/>
</dbReference>
<keyword evidence="1" id="KW-0489">Methyltransferase</keyword>
<accession>A0A5E6M9T4</accession>
<dbReference type="GO" id="GO:0032259">
    <property type="term" value="P:methylation"/>
    <property type="evidence" value="ECO:0007669"/>
    <property type="project" value="UniProtKB-KW"/>
</dbReference>
<dbReference type="EMBL" id="CABFVA020000027">
    <property type="protein sequence ID" value="VVM05718.1"/>
    <property type="molecule type" value="Genomic_DNA"/>
</dbReference>